<dbReference type="PANTHER" id="PTHR43280:SF28">
    <property type="entry name" value="HTH-TYPE TRANSCRIPTIONAL ACTIVATOR RHAS"/>
    <property type="match status" value="1"/>
</dbReference>
<dbReference type="InterPro" id="IPR037923">
    <property type="entry name" value="HTH-like"/>
</dbReference>
<organism evidence="5 6">
    <name type="scientific">Paenibacillus albilobatus</name>
    <dbReference type="NCBI Taxonomy" id="2716884"/>
    <lineage>
        <taxon>Bacteria</taxon>
        <taxon>Bacillati</taxon>
        <taxon>Bacillota</taxon>
        <taxon>Bacilli</taxon>
        <taxon>Bacillales</taxon>
        <taxon>Paenibacillaceae</taxon>
        <taxon>Paenibacillus</taxon>
    </lineage>
</organism>
<dbReference type="RefSeq" id="WP_160037510.1">
    <property type="nucleotide sequence ID" value="NZ_BORQ01000001.1"/>
</dbReference>
<dbReference type="SUPFAM" id="SSF46689">
    <property type="entry name" value="Homeodomain-like"/>
    <property type="match status" value="2"/>
</dbReference>
<dbReference type="Gene3D" id="2.60.120.10">
    <property type="entry name" value="Jelly Rolls"/>
    <property type="match status" value="1"/>
</dbReference>
<evidence type="ECO:0000256" key="3">
    <source>
        <dbReference type="ARBA" id="ARBA00023163"/>
    </source>
</evidence>
<dbReference type="PROSITE" id="PS00041">
    <property type="entry name" value="HTH_ARAC_FAMILY_1"/>
    <property type="match status" value="1"/>
</dbReference>
<dbReference type="Pfam" id="PF02311">
    <property type="entry name" value="AraC_binding"/>
    <property type="match status" value="1"/>
</dbReference>
<dbReference type="InterPro" id="IPR018062">
    <property type="entry name" value="HTH_AraC-typ_CS"/>
</dbReference>
<evidence type="ECO:0000256" key="2">
    <source>
        <dbReference type="ARBA" id="ARBA00023125"/>
    </source>
</evidence>
<dbReference type="Gene3D" id="1.10.10.60">
    <property type="entry name" value="Homeodomain-like"/>
    <property type="match status" value="2"/>
</dbReference>
<keyword evidence="6" id="KW-1185">Reference proteome</keyword>
<dbReference type="GO" id="GO:0003700">
    <property type="term" value="F:DNA-binding transcription factor activity"/>
    <property type="evidence" value="ECO:0007669"/>
    <property type="project" value="InterPro"/>
</dbReference>
<dbReference type="PANTHER" id="PTHR43280">
    <property type="entry name" value="ARAC-FAMILY TRANSCRIPTIONAL REGULATOR"/>
    <property type="match status" value="1"/>
</dbReference>
<gene>
    <name evidence="5" type="ORF">J2TS6_09860</name>
</gene>
<evidence type="ECO:0000313" key="5">
    <source>
        <dbReference type="EMBL" id="GIO29845.1"/>
    </source>
</evidence>
<evidence type="ECO:0000256" key="1">
    <source>
        <dbReference type="ARBA" id="ARBA00023015"/>
    </source>
</evidence>
<sequence>MNIFHNSAGTIQVDHVERTGFYSMINEHMHQGYELYYLFSGERDYFIRDRTFRVKRGSFVFIEKEELHRTIDAGAPKHERVVINFAAPLLEGSGLNGRSGVVTLAPQDQYKGEALVRELIAEAKGDAPGRDMMLESLLKQLLVHVFRAQTEQLEPEAQPSALHRTMSEVAEYVGSHYREELHLKDVAERFFVSPYYLSRKFKQCTGFGFAEYVQLVRIREAQRLLRETNLKMIEVAERTGIGTIANFHKLFRKMNGCSPLQYRKLQRTLPASAKESSI</sequence>
<dbReference type="SMART" id="SM00342">
    <property type="entry name" value="HTH_ARAC"/>
    <property type="match status" value="1"/>
</dbReference>
<comment type="caution">
    <text evidence="5">The sequence shown here is derived from an EMBL/GenBank/DDBJ whole genome shotgun (WGS) entry which is preliminary data.</text>
</comment>
<dbReference type="Proteomes" id="UP000679779">
    <property type="component" value="Unassembled WGS sequence"/>
</dbReference>
<dbReference type="GO" id="GO:0043565">
    <property type="term" value="F:sequence-specific DNA binding"/>
    <property type="evidence" value="ECO:0007669"/>
    <property type="project" value="InterPro"/>
</dbReference>
<feature type="domain" description="HTH araC/xylS-type" evidence="4">
    <location>
        <begin position="167"/>
        <end position="265"/>
    </location>
</feature>
<dbReference type="PROSITE" id="PS01124">
    <property type="entry name" value="HTH_ARAC_FAMILY_2"/>
    <property type="match status" value="1"/>
</dbReference>
<keyword evidence="3" id="KW-0804">Transcription</keyword>
<keyword evidence="1" id="KW-0805">Transcription regulation</keyword>
<accession>A0A920C8E4</accession>
<dbReference type="EMBL" id="BORQ01000001">
    <property type="protein sequence ID" value="GIO29845.1"/>
    <property type="molecule type" value="Genomic_DNA"/>
</dbReference>
<dbReference type="SUPFAM" id="SSF51215">
    <property type="entry name" value="Regulatory protein AraC"/>
    <property type="match status" value="1"/>
</dbReference>
<dbReference type="AlphaFoldDB" id="A0A920C8E4"/>
<dbReference type="InterPro" id="IPR009057">
    <property type="entry name" value="Homeodomain-like_sf"/>
</dbReference>
<evidence type="ECO:0000259" key="4">
    <source>
        <dbReference type="PROSITE" id="PS01124"/>
    </source>
</evidence>
<dbReference type="Pfam" id="PF12833">
    <property type="entry name" value="HTH_18"/>
    <property type="match status" value="1"/>
</dbReference>
<reference evidence="5" key="1">
    <citation type="submission" date="2021-03" db="EMBL/GenBank/DDBJ databases">
        <title>Antimicrobial resistance genes in bacteria isolated from Japanese honey, and their potential for conferring macrolide and lincosamide resistance in the American foulbrood pathogen Paenibacillus larvae.</title>
        <authorList>
            <person name="Okamoto M."/>
            <person name="Kumagai M."/>
            <person name="Kanamori H."/>
            <person name="Takamatsu D."/>
        </authorList>
    </citation>
    <scope>NUCLEOTIDE SEQUENCE</scope>
    <source>
        <strain evidence="5">J2TS6</strain>
    </source>
</reference>
<evidence type="ECO:0000313" key="6">
    <source>
        <dbReference type="Proteomes" id="UP000679779"/>
    </source>
</evidence>
<dbReference type="InterPro" id="IPR003313">
    <property type="entry name" value="AraC-bd"/>
</dbReference>
<dbReference type="InterPro" id="IPR018060">
    <property type="entry name" value="HTH_AraC"/>
</dbReference>
<keyword evidence="2" id="KW-0238">DNA-binding</keyword>
<proteinExistence type="predicted"/>
<protein>
    <recommendedName>
        <fullName evidence="4">HTH araC/xylS-type domain-containing protein</fullName>
    </recommendedName>
</protein>
<dbReference type="InterPro" id="IPR014710">
    <property type="entry name" value="RmlC-like_jellyroll"/>
</dbReference>
<name>A0A920C8E4_9BACL</name>